<dbReference type="EMBL" id="AP027041">
    <property type="protein sequence ID" value="BDU16650.1"/>
    <property type="molecule type" value="Genomic_DNA"/>
</dbReference>
<dbReference type="RefSeq" id="WP_281778643.1">
    <property type="nucleotide sequence ID" value="NZ_AP027041.1"/>
</dbReference>
<keyword evidence="3" id="KW-0862">Zinc</keyword>
<accession>A0ABM8DDH0</accession>
<feature type="domain" description="CENP-V/GFA" evidence="4">
    <location>
        <begin position="5"/>
        <end position="73"/>
    </location>
</feature>
<keyword evidence="6" id="KW-1185">Reference proteome</keyword>
<name>A0ABM8DDH0_9GAMM</name>
<dbReference type="Pfam" id="PF04828">
    <property type="entry name" value="GFA"/>
    <property type="match status" value="1"/>
</dbReference>
<evidence type="ECO:0000256" key="3">
    <source>
        <dbReference type="ARBA" id="ARBA00022833"/>
    </source>
</evidence>
<evidence type="ECO:0000313" key="6">
    <source>
        <dbReference type="Proteomes" id="UP001317822"/>
    </source>
</evidence>
<comment type="similarity">
    <text evidence="1">Belongs to the Gfa family.</text>
</comment>
<keyword evidence="2" id="KW-0479">Metal-binding</keyword>
<dbReference type="InterPro" id="IPR006913">
    <property type="entry name" value="CENP-V/GFA"/>
</dbReference>
<proteinExistence type="inferred from homology"/>
<sequence>MLGVQRASFTGIGPIKQVRTMGGSGHSAVRNICIECGSLLFGTPESAPDLVTIYAGTLDDSAAFVPEAALFVSQRPPWAALELSLVEHQRMPPPPDE</sequence>
<evidence type="ECO:0000259" key="4">
    <source>
        <dbReference type="Pfam" id="PF04828"/>
    </source>
</evidence>
<dbReference type="SUPFAM" id="SSF51316">
    <property type="entry name" value="Mss4-like"/>
    <property type="match status" value="1"/>
</dbReference>
<protein>
    <submittedName>
        <fullName evidence="5">GFA family protein</fullName>
    </submittedName>
</protein>
<dbReference type="InterPro" id="IPR011057">
    <property type="entry name" value="Mss4-like_sf"/>
</dbReference>
<evidence type="ECO:0000313" key="5">
    <source>
        <dbReference type="EMBL" id="BDU16650.1"/>
    </source>
</evidence>
<dbReference type="Proteomes" id="UP001317822">
    <property type="component" value="Chromosome"/>
</dbReference>
<evidence type="ECO:0000256" key="2">
    <source>
        <dbReference type="ARBA" id="ARBA00022723"/>
    </source>
</evidence>
<evidence type="ECO:0000256" key="1">
    <source>
        <dbReference type="ARBA" id="ARBA00005495"/>
    </source>
</evidence>
<dbReference type="Gene3D" id="3.90.1590.10">
    <property type="entry name" value="glutathione-dependent formaldehyde- activating enzyme (gfa)"/>
    <property type="match status" value="1"/>
</dbReference>
<gene>
    <name evidence="5" type="ORF">LA521A_18510</name>
</gene>
<reference evidence="5 6" key="1">
    <citation type="journal article" date="2023" name="Int. J. Syst. Evol. Microbiol.">
        <title>Physiological and genomic analyses of cobalamin (vitamin B12)-auxotrophy of Lysobacter auxotrophicus sp. nov., a methionine-auxotrophic chitinolytic bacterium isolated from chitin-treated soil.</title>
        <authorList>
            <person name="Saito A."/>
            <person name="Dohra H."/>
            <person name="Hamada M."/>
            <person name="Moriuchi R."/>
            <person name="Kotsuchibashi Y."/>
            <person name="Mori K."/>
        </authorList>
    </citation>
    <scope>NUCLEOTIDE SEQUENCE [LARGE SCALE GENOMIC DNA]</scope>
    <source>
        <strain evidence="5 6">5-21a</strain>
    </source>
</reference>
<organism evidence="5 6">
    <name type="scientific">Lysobacter auxotrophicus</name>
    <dbReference type="NCBI Taxonomy" id="2992573"/>
    <lineage>
        <taxon>Bacteria</taxon>
        <taxon>Pseudomonadati</taxon>
        <taxon>Pseudomonadota</taxon>
        <taxon>Gammaproteobacteria</taxon>
        <taxon>Lysobacterales</taxon>
        <taxon>Lysobacteraceae</taxon>
        <taxon>Lysobacter</taxon>
    </lineage>
</organism>